<keyword evidence="1" id="KW-0732">Signal</keyword>
<reference evidence="2" key="1">
    <citation type="journal article" date="2016" name="Ticks Tick Borne Dis.">
        <title>De novo assembly and annotation of the salivary gland transcriptome of Rhipicephalus appendiculatus male and female ticks during blood feeding.</title>
        <authorList>
            <person name="de Castro M.H."/>
            <person name="de Klerk D."/>
            <person name="Pienaar R."/>
            <person name="Latif A.A."/>
            <person name="Rees D.J."/>
            <person name="Mans B.J."/>
        </authorList>
    </citation>
    <scope>NUCLEOTIDE SEQUENCE</scope>
    <source>
        <tissue evidence="2">Salivary glands</tissue>
    </source>
</reference>
<dbReference type="EMBL" id="GEDV01010968">
    <property type="protein sequence ID" value="JAP77589.1"/>
    <property type="molecule type" value="Transcribed_RNA"/>
</dbReference>
<sequence length="84" mass="9582">MTRKLICLFILALLFTVSEGQRRRFLRRPRFRIRYWTGLPPSPSSESEIACPGHCPWDANWGDWCGNGCVCLPETSQGPRLVCA</sequence>
<accession>A0A131YE91</accession>
<dbReference type="AlphaFoldDB" id="A0A131YE91"/>
<evidence type="ECO:0000313" key="2">
    <source>
        <dbReference type="EMBL" id="JAP77589.1"/>
    </source>
</evidence>
<protein>
    <recommendedName>
        <fullName evidence="3">TIL domain containing protein</fullName>
    </recommendedName>
</protein>
<feature type="chain" id="PRO_5007284778" description="TIL domain containing protein" evidence="1">
    <location>
        <begin position="21"/>
        <end position="84"/>
    </location>
</feature>
<evidence type="ECO:0008006" key="3">
    <source>
        <dbReference type="Google" id="ProtNLM"/>
    </source>
</evidence>
<evidence type="ECO:0000256" key="1">
    <source>
        <dbReference type="SAM" id="SignalP"/>
    </source>
</evidence>
<organism evidence="2">
    <name type="scientific">Rhipicephalus appendiculatus</name>
    <name type="common">Brown ear tick</name>
    <dbReference type="NCBI Taxonomy" id="34631"/>
    <lineage>
        <taxon>Eukaryota</taxon>
        <taxon>Metazoa</taxon>
        <taxon>Ecdysozoa</taxon>
        <taxon>Arthropoda</taxon>
        <taxon>Chelicerata</taxon>
        <taxon>Arachnida</taxon>
        <taxon>Acari</taxon>
        <taxon>Parasitiformes</taxon>
        <taxon>Ixodida</taxon>
        <taxon>Ixodoidea</taxon>
        <taxon>Ixodidae</taxon>
        <taxon>Rhipicephalinae</taxon>
        <taxon>Rhipicephalus</taxon>
        <taxon>Rhipicephalus</taxon>
    </lineage>
</organism>
<proteinExistence type="predicted"/>
<name>A0A131YE91_RHIAP</name>
<feature type="signal peptide" evidence="1">
    <location>
        <begin position="1"/>
        <end position="20"/>
    </location>
</feature>